<comment type="caution">
    <text evidence="1">The sequence shown here is derived from an EMBL/GenBank/DDBJ whole genome shotgun (WGS) entry which is preliminary data.</text>
</comment>
<sequence>MAGRERYALLLRGVNVGGVKLSMKDFRAALETDGLDDVATYLQSGQAVVTASGTPAALQKRVEKLIKSEFGLDIRVLAQTHAQLEAVVADCPYPRPEAEPTKHVVWWLIDALDAAGRKRLAEFDQAQFAPDEFALVDDRIYLRLPDGQGRSKLLPPLQRALKVPATARNWNTVVKLVEMTAP</sequence>
<dbReference type="Gene3D" id="3.30.70.1280">
    <property type="entry name" value="SP0830-like domains"/>
    <property type="match status" value="1"/>
</dbReference>
<organism evidence="1 2">
    <name type="scientific">Spongisporangium articulatum</name>
    <dbReference type="NCBI Taxonomy" id="3362603"/>
    <lineage>
        <taxon>Bacteria</taxon>
        <taxon>Bacillati</taxon>
        <taxon>Actinomycetota</taxon>
        <taxon>Actinomycetes</taxon>
        <taxon>Kineosporiales</taxon>
        <taxon>Kineosporiaceae</taxon>
        <taxon>Spongisporangium</taxon>
    </lineage>
</organism>
<name>A0ABW8AUT1_9ACTN</name>
<proteinExistence type="predicted"/>
<gene>
    <name evidence="1" type="ORF">ACIB24_20225</name>
</gene>
<dbReference type="Pfam" id="PF08002">
    <property type="entry name" value="DUF1697"/>
    <property type="match status" value="1"/>
</dbReference>
<dbReference type="SUPFAM" id="SSF160379">
    <property type="entry name" value="SP0830-like"/>
    <property type="match status" value="1"/>
</dbReference>
<dbReference type="Proteomes" id="UP001612915">
    <property type="component" value="Unassembled WGS sequence"/>
</dbReference>
<protein>
    <submittedName>
        <fullName evidence="1">DUF1697 domain-containing protein</fullName>
    </submittedName>
</protein>
<dbReference type="InterPro" id="IPR012545">
    <property type="entry name" value="DUF1697"/>
</dbReference>
<keyword evidence="2" id="KW-1185">Reference proteome</keyword>
<dbReference type="PANTHER" id="PTHR36439:SF1">
    <property type="entry name" value="DUF1697 DOMAIN-CONTAINING PROTEIN"/>
    <property type="match status" value="1"/>
</dbReference>
<accession>A0ABW8AUT1</accession>
<evidence type="ECO:0000313" key="2">
    <source>
        <dbReference type="Proteomes" id="UP001612915"/>
    </source>
</evidence>
<dbReference type="PIRSF" id="PIRSF008502">
    <property type="entry name" value="UCP008502"/>
    <property type="match status" value="1"/>
</dbReference>
<dbReference type="RefSeq" id="WP_398283989.1">
    <property type="nucleotide sequence ID" value="NZ_JBITLV010000007.1"/>
</dbReference>
<evidence type="ECO:0000313" key="1">
    <source>
        <dbReference type="EMBL" id="MFI7589397.1"/>
    </source>
</evidence>
<dbReference type="EMBL" id="JBITLV010000007">
    <property type="protein sequence ID" value="MFI7589397.1"/>
    <property type="molecule type" value="Genomic_DNA"/>
</dbReference>
<reference evidence="1 2" key="1">
    <citation type="submission" date="2024-10" db="EMBL/GenBank/DDBJ databases">
        <title>The Natural Products Discovery Center: Release of the First 8490 Sequenced Strains for Exploring Actinobacteria Biosynthetic Diversity.</title>
        <authorList>
            <person name="Kalkreuter E."/>
            <person name="Kautsar S.A."/>
            <person name="Yang D."/>
            <person name="Bader C.D."/>
            <person name="Teijaro C.N."/>
            <person name="Fluegel L."/>
            <person name="Davis C.M."/>
            <person name="Simpson J.R."/>
            <person name="Lauterbach L."/>
            <person name="Steele A.D."/>
            <person name="Gui C."/>
            <person name="Meng S."/>
            <person name="Li G."/>
            <person name="Viehrig K."/>
            <person name="Ye F."/>
            <person name="Su P."/>
            <person name="Kiefer A.F."/>
            <person name="Nichols A."/>
            <person name="Cepeda A.J."/>
            <person name="Yan W."/>
            <person name="Fan B."/>
            <person name="Jiang Y."/>
            <person name="Adhikari A."/>
            <person name="Zheng C.-J."/>
            <person name="Schuster L."/>
            <person name="Cowan T.M."/>
            <person name="Smanski M.J."/>
            <person name="Chevrette M.G."/>
            <person name="De Carvalho L.P.S."/>
            <person name="Shen B."/>
        </authorList>
    </citation>
    <scope>NUCLEOTIDE SEQUENCE [LARGE SCALE GENOMIC DNA]</scope>
    <source>
        <strain evidence="1 2">NPDC049639</strain>
    </source>
</reference>
<dbReference type="PANTHER" id="PTHR36439">
    <property type="entry name" value="BLL4334 PROTEIN"/>
    <property type="match status" value="1"/>
</dbReference>